<proteinExistence type="predicted"/>
<keyword evidence="1" id="KW-0808">Transferase</keyword>
<organism evidence="1 2">
    <name type="scientific">Winogradskyella pacifica</name>
    <dbReference type="NCBI Taxonomy" id="664642"/>
    <lineage>
        <taxon>Bacteria</taxon>
        <taxon>Pseudomonadati</taxon>
        <taxon>Bacteroidota</taxon>
        <taxon>Flavobacteriia</taxon>
        <taxon>Flavobacteriales</taxon>
        <taxon>Flavobacteriaceae</taxon>
        <taxon>Winogradskyella</taxon>
    </lineage>
</organism>
<dbReference type="Proteomes" id="UP000256919">
    <property type="component" value="Unassembled WGS sequence"/>
</dbReference>
<evidence type="ECO:0000313" key="1">
    <source>
        <dbReference type="EMBL" id="REE24459.1"/>
    </source>
</evidence>
<dbReference type="AlphaFoldDB" id="A0A3D9MYY1"/>
<gene>
    <name evidence="1" type="ORF">DFQ09_104230</name>
</gene>
<evidence type="ECO:0000313" key="2">
    <source>
        <dbReference type="Proteomes" id="UP000256919"/>
    </source>
</evidence>
<dbReference type="OrthoDB" id="1997677at2"/>
<reference evidence="1 2" key="1">
    <citation type="submission" date="2018-07" db="EMBL/GenBank/DDBJ databases">
        <title>Genomic Encyclopedia of Type Strains, Phase III (KMG-III): the genomes of soil and plant-associated and newly described type strains.</title>
        <authorList>
            <person name="Whitman W."/>
        </authorList>
    </citation>
    <scope>NUCLEOTIDE SEQUENCE [LARGE SCALE GENOMIC DNA]</scope>
    <source>
        <strain evidence="1 2">CECT 7948</strain>
    </source>
</reference>
<dbReference type="RefSeq" id="WP_115810133.1">
    <property type="nucleotide sequence ID" value="NZ_QREI01000004.1"/>
</dbReference>
<dbReference type="EMBL" id="QREI01000004">
    <property type="protein sequence ID" value="REE24459.1"/>
    <property type="molecule type" value="Genomic_DNA"/>
</dbReference>
<dbReference type="Pfam" id="PF13704">
    <property type="entry name" value="Glyco_tranf_2_4"/>
    <property type="match status" value="1"/>
</dbReference>
<comment type="caution">
    <text evidence="1">The sequence shown here is derived from an EMBL/GenBank/DDBJ whole genome shotgun (WGS) entry which is preliminary data.</text>
</comment>
<sequence length="336" mass="39396">MKTALVLTVKNEKRLLRDNLLYHRALGAHRIFVYFDGTTDDGKASIEDLDFVTIQDSVSGDVYAHLSYLEKFTKNAVEHHTARQCLNTYDAIQHCKKEGVEWLISLDADELVCLDFNQKQSFAEFFDTISKDTAIVNFKVFEVLQRKLYYNNVLEEETLFKTTSSFKNRFKAVKKSVFNPFTKEHQSFCYWYGQHLGKAALRVSNDIIPKNVHRYKTISGAPLKNVTRLGLLHYHAYDAEDFIKKFKNFKKRANTYLSGNTVDVLKLLLRDVVNQPSISPKDLEDYFKHYIMFSPKEVRRLLKNRWGYLFRYKPALIQKITSVREVFKNIERINKT</sequence>
<dbReference type="GO" id="GO:0016740">
    <property type="term" value="F:transferase activity"/>
    <property type="evidence" value="ECO:0007669"/>
    <property type="project" value="UniProtKB-KW"/>
</dbReference>
<accession>A0A3D9MYY1</accession>
<name>A0A3D9MYY1_9FLAO</name>
<keyword evidence="2" id="KW-1185">Reference proteome</keyword>
<protein>
    <submittedName>
        <fullName evidence="1">Glycosyl transferase family 2</fullName>
    </submittedName>
</protein>